<feature type="signal peptide" evidence="1">
    <location>
        <begin position="1"/>
        <end position="20"/>
    </location>
</feature>
<evidence type="ECO:0008006" key="4">
    <source>
        <dbReference type="Google" id="ProtNLM"/>
    </source>
</evidence>
<reference evidence="3" key="1">
    <citation type="journal article" date="2019" name="Int. J. Syst. Evol. Microbiol.">
        <title>The Global Catalogue of Microorganisms (GCM) 10K type strain sequencing project: providing services to taxonomists for standard genome sequencing and annotation.</title>
        <authorList>
            <consortium name="The Broad Institute Genomics Platform"/>
            <consortium name="The Broad Institute Genome Sequencing Center for Infectious Disease"/>
            <person name="Wu L."/>
            <person name="Ma J."/>
        </authorList>
    </citation>
    <scope>NUCLEOTIDE SEQUENCE [LARGE SCALE GENOMIC DNA]</scope>
    <source>
        <strain evidence="3">JCM 17727</strain>
    </source>
</reference>
<proteinExistence type="predicted"/>
<evidence type="ECO:0000313" key="3">
    <source>
        <dbReference type="Proteomes" id="UP001501294"/>
    </source>
</evidence>
<keyword evidence="3" id="KW-1185">Reference proteome</keyword>
<protein>
    <recommendedName>
        <fullName evidence="4">Lipoprotein</fullName>
    </recommendedName>
</protein>
<dbReference type="RefSeq" id="WP_223578838.1">
    <property type="nucleotide sequence ID" value="NZ_BAABFU010000003.1"/>
</dbReference>
<name>A0ABP8I956_9GAMM</name>
<feature type="chain" id="PRO_5045748988" description="Lipoprotein" evidence="1">
    <location>
        <begin position="21"/>
        <end position="194"/>
    </location>
</feature>
<evidence type="ECO:0000313" key="2">
    <source>
        <dbReference type="EMBL" id="GAA4353999.1"/>
    </source>
</evidence>
<evidence type="ECO:0000256" key="1">
    <source>
        <dbReference type="SAM" id="SignalP"/>
    </source>
</evidence>
<sequence>MAKTLLICCLCLLTFGCSDAFLRAMDEFNAGMGGQRTCLTEAEYEVDSFDGFSYKTGGLCNDWQGQIRNYSDYTIRCANTINGSKANTVYANPMETTELQYIGRMSGSLKYNCKKWAKRAEVWKDYGDQFYQVLLKVDSGKHYISVKNLTTYSRKCFIKDKNKKVLVQSVIGTDQNLRWVKAPSGDFYTNCVMT</sequence>
<dbReference type="PROSITE" id="PS51257">
    <property type="entry name" value="PROKAR_LIPOPROTEIN"/>
    <property type="match status" value="1"/>
</dbReference>
<comment type="caution">
    <text evidence="2">The sequence shown here is derived from an EMBL/GenBank/DDBJ whole genome shotgun (WGS) entry which is preliminary data.</text>
</comment>
<accession>A0ABP8I956</accession>
<keyword evidence="1" id="KW-0732">Signal</keyword>
<dbReference type="Proteomes" id="UP001501294">
    <property type="component" value="Unassembled WGS sequence"/>
</dbReference>
<organism evidence="2 3">
    <name type="scientific">Kangiella taiwanensis</name>
    <dbReference type="NCBI Taxonomy" id="1079179"/>
    <lineage>
        <taxon>Bacteria</taxon>
        <taxon>Pseudomonadati</taxon>
        <taxon>Pseudomonadota</taxon>
        <taxon>Gammaproteobacteria</taxon>
        <taxon>Kangiellales</taxon>
        <taxon>Kangiellaceae</taxon>
        <taxon>Kangiella</taxon>
    </lineage>
</organism>
<dbReference type="EMBL" id="BAABFU010000003">
    <property type="protein sequence ID" value="GAA4353999.1"/>
    <property type="molecule type" value="Genomic_DNA"/>
</dbReference>
<gene>
    <name evidence="2" type="ORF">GCM10023150_23170</name>
</gene>